<feature type="compositionally biased region" description="Basic and acidic residues" evidence="1">
    <location>
        <begin position="95"/>
        <end position="108"/>
    </location>
</feature>
<gene>
    <name evidence="2" type="primary">Cnig_chr_I.g3878</name>
    <name evidence="2" type="ORF">B9Z55_003878</name>
</gene>
<dbReference type="Proteomes" id="UP000230233">
    <property type="component" value="Chromosome I"/>
</dbReference>
<evidence type="ECO:0000313" key="3">
    <source>
        <dbReference type="Proteomes" id="UP000230233"/>
    </source>
</evidence>
<evidence type="ECO:0000256" key="1">
    <source>
        <dbReference type="SAM" id="MobiDB-lite"/>
    </source>
</evidence>
<feature type="region of interest" description="Disordered" evidence="1">
    <location>
        <begin position="1"/>
        <end position="108"/>
    </location>
</feature>
<comment type="caution">
    <text evidence="2">The sequence shown here is derived from an EMBL/GenBank/DDBJ whole genome shotgun (WGS) entry which is preliminary data.</text>
</comment>
<evidence type="ECO:0000313" key="2">
    <source>
        <dbReference type="EMBL" id="PIC54758.1"/>
    </source>
</evidence>
<dbReference type="EMBL" id="PDUG01000001">
    <property type="protein sequence ID" value="PIC54758.1"/>
    <property type="molecule type" value="Genomic_DNA"/>
</dbReference>
<sequence length="108" mass="12194">MCFPNSDQDNGSSRPDDAATTTSEWPTIRSPTVTEELEEVDRRKSMFTSVEEECQDASKMLKTSRRSNSAPPHTQPPSIIERSRRATRGGAKLQGDVRQRKLENFPEI</sequence>
<reference evidence="3" key="1">
    <citation type="submission" date="2017-10" db="EMBL/GenBank/DDBJ databases">
        <title>Rapid genome shrinkage in a self-fertile nematode reveals novel sperm competition proteins.</title>
        <authorList>
            <person name="Yin D."/>
            <person name="Schwarz E.M."/>
            <person name="Thomas C.G."/>
            <person name="Felde R.L."/>
            <person name="Korf I.F."/>
            <person name="Cutter A.D."/>
            <person name="Schartner C.M."/>
            <person name="Ralston E.J."/>
            <person name="Meyer B.J."/>
            <person name="Haag E.S."/>
        </authorList>
    </citation>
    <scope>NUCLEOTIDE SEQUENCE [LARGE SCALE GENOMIC DNA]</scope>
    <source>
        <strain evidence="3">JU1422</strain>
    </source>
</reference>
<organism evidence="2 3">
    <name type="scientific">Caenorhabditis nigoni</name>
    <dbReference type="NCBI Taxonomy" id="1611254"/>
    <lineage>
        <taxon>Eukaryota</taxon>
        <taxon>Metazoa</taxon>
        <taxon>Ecdysozoa</taxon>
        <taxon>Nematoda</taxon>
        <taxon>Chromadorea</taxon>
        <taxon>Rhabditida</taxon>
        <taxon>Rhabditina</taxon>
        <taxon>Rhabditomorpha</taxon>
        <taxon>Rhabditoidea</taxon>
        <taxon>Rhabditidae</taxon>
        <taxon>Peloderinae</taxon>
        <taxon>Caenorhabditis</taxon>
    </lineage>
</organism>
<keyword evidence="3" id="KW-1185">Reference proteome</keyword>
<proteinExistence type="predicted"/>
<feature type="compositionally biased region" description="Polar residues" evidence="1">
    <location>
        <begin position="1"/>
        <end position="33"/>
    </location>
</feature>
<dbReference type="AlphaFoldDB" id="A0A2G5VSK6"/>
<protein>
    <submittedName>
        <fullName evidence="2">Uncharacterized protein</fullName>
    </submittedName>
</protein>
<accession>A0A2G5VSK6</accession>
<name>A0A2G5VSK6_9PELO</name>